<dbReference type="OrthoDB" id="939776at2"/>
<comment type="caution">
    <text evidence="1">The sequence shown here is derived from an EMBL/GenBank/DDBJ whole genome shotgun (WGS) entry which is preliminary data.</text>
</comment>
<evidence type="ECO:0000313" key="2">
    <source>
        <dbReference type="Proteomes" id="UP000245489"/>
    </source>
</evidence>
<dbReference type="RefSeq" id="WP_109745237.1">
    <property type="nucleotide sequence ID" value="NZ_QGGO01000039.1"/>
</dbReference>
<name>A0A316DH89_9BACT</name>
<protein>
    <submittedName>
        <fullName evidence="1">Uncharacterized protein</fullName>
    </submittedName>
</protein>
<dbReference type="Proteomes" id="UP000245489">
    <property type="component" value="Unassembled WGS sequence"/>
</dbReference>
<gene>
    <name evidence="1" type="ORF">LV89_04590</name>
</gene>
<reference evidence="1 2" key="1">
    <citation type="submission" date="2018-05" db="EMBL/GenBank/DDBJ databases">
        <title>Genomic Encyclopedia of Archaeal and Bacterial Type Strains, Phase II (KMG-II): from individual species to whole genera.</title>
        <authorList>
            <person name="Goeker M."/>
        </authorList>
    </citation>
    <scope>NUCLEOTIDE SEQUENCE [LARGE SCALE GENOMIC DNA]</scope>
    <source>
        <strain evidence="1 2">DSM 22214</strain>
    </source>
</reference>
<accession>A0A316DH89</accession>
<evidence type="ECO:0000313" key="1">
    <source>
        <dbReference type="EMBL" id="PWK17036.1"/>
    </source>
</evidence>
<organism evidence="1 2">
    <name type="scientific">Arcicella aurantiaca</name>
    <dbReference type="NCBI Taxonomy" id="591202"/>
    <lineage>
        <taxon>Bacteria</taxon>
        <taxon>Pseudomonadati</taxon>
        <taxon>Bacteroidota</taxon>
        <taxon>Cytophagia</taxon>
        <taxon>Cytophagales</taxon>
        <taxon>Flectobacillaceae</taxon>
        <taxon>Arcicella</taxon>
    </lineage>
</organism>
<sequence length="213" mass="24871">MLVKPFETALYEKLRLFFEKHDFVLMADKKQFRKVTPTGFQNVIFTATAYEDEVWLEVNFGCRNHQIEQIAQQFLGNTRDFWGDSNTIVVSIGKYNDAKYFRYKIMTEPDVEDVCDIIKDFLMTDGFPFLNASDNLSTLNEIFNKTPSKSCKYVYNQVHRSYKGVICGKLINDDKFLDLADKHRNTLTKIGATPEELRTYEQLLGFLLYFSVN</sequence>
<dbReference type="AlphaFoldDB" id="A0A316DH89"/>
<proteinExistence type="predicted"/>
<dbReference type="EMBL" id="QGGO01000039">
    <property type="protein sequence ID" value="PWK17036.1"/>
    <property type="molecule type" value="Genomic_DNA"/>
</dbReference>
<keyword evidence="2" id="KW-1185">Reference proteome</keyword>